<organism evidence="7 8">
    <name type="scientific">Trematosphaeria pertusa</name>
    <dbReference type="NCBI Taxonomy" id="390896"/>
    <lineage>
        <taxon>Eukaryota</taxon>
        <taxon>Fungi</taxon>
        <taxon>Dikarya</taxon>
        <taxon>Ascomycota</taxon>
        <taxon>Pezizomycotina</taxon>
        <taxon>Dothideomycetes</taxon>
        <taxon>Pleosporomycetidae</taxon>
        <taxon>Pleosporales</taxon>
        <taxon>Massarineae</taxon>
        <taxon>Trematosphaeriaceae</taxon>
        <taxon>Trematosphaeria</taxon>
    </lineage>
</organism>
<dbReference type="SUPFAM" id="SSF50370">
    <property type="entry name" value="Ricin B-like lectins"/>
    <property type="match status" value="1"/>
</dbReference>
<protein>
    <recommendedName>
        <fullName evidence="9">Ricin B lectin domain-containing protein</fullName>
    </recommendedName>
</protein>
<evidence type="ECO:0000256" key="1">
    <source>
        <dbReference type="ARBA" id="ARBA00004167"/>
    </source>
</evidence>
<dbReference type="GO" id="GO:0016020">
    <property type="term" value="C:membrane"/>
    <property type="evidence" value="ECO:0007669"/>
    <property type="project" value="UniProtKB-SubCell"/>
</dbReference>
<dbReference type="NCBIfam" id="TIGR01167">
    <property type="entry name" value="LPXTG_anchor"/>
    <property type="match status" value="1"/>
</dbReference>
<keyword evidence="3 6" id="KW-1133">Transmembrane helix</keyword>
<keyword evidence="8" id="KW-1185">Reference proteome</keyword>
<gene>
    <name evidence="7" type="ORF">BU26DRAFT_336855</name>
</gene>
<evidence type="ECO:0000256" key="3">
    <source>
        <dbReference type="ARBA" id="ARBA00022989"/>
    </source>
</evidence>
<feature type="transmembrane region" description="Helical" evidence="6">
    <location>
        <begin position="207"/>
        <end position="229"/>
    </location>
</feature>
<dbReference type="PANTHER" id="PTHR15549">
    <property type="entry name" value="PAIRED IMMUNOGLOBULIN-LIKE TYPE 2 RECEPTOR"/>
    <property type="match status" value="1"/>
</dbReference>
<dbReference type="EMBL" id="ML987196">
    <property type="protein sequence ID" value="KAF2248515.1"/>
    <property type="molecule type" value="Genomic_DNA"/>
</dbReference>
<evidence type="ECO:0000313" key="8">
    <source>
        <dbReference type="Proteomes" id="UP000800094"/>
    </source>
</evidence>
<keyword evidence="4 6" id="KW-0472">Membrane</keyword>
<evidence type="ECO:0000256" key="4">
    <source>
        <dbReference type="ARBA" id="ARBA00023136"/>
    </source>
</evidence>
<feature type="region of interest" description="Disordered" evidence="5">
    <location>
        <begin position="237"/>
        <end position="297"/>
    </location>
</feature>
<reference evidence="7" key="1">
    <citation type="journal article" date="2020" name="Stud. Mycol.">
        <title>101 Dothideomycetes genomes: a test case for predicting lifestyles and emergence of pathogens.</title>
        <authorList>
            <person name="Haridas S."/>
            <person name="Albert R."/>
            <person name="Binder M."/>
            <person name="Bloem J."/>
            <person name="Labutti K."/>
            <person name="Salamov A."/>
            <person name="Andreopoulos B."/>
            <person name="Baker S."/>
            <person name="Barry K."/>
            <person name="Bills G."/>
            <person name="Bluhm B."/>
            <person name="Cannon C."/>
            <person name="Castanera R."/>
            <person name="Culley D."/>
            <person name="Daum C."/>
            <person name="Ezra D."/>
            <person name="Gonzalez J."/>
            <person name="Henrissat B."/>
            <person name="Kuo A."/>
            <person name="Liang C."/>
            <person name="Lipzen A."/>
            <person name="Lutzoni F."/>
            <person name="Magnuson J."/>
            <person name="Mondo S."/>
            <person name="Nolan M."/>
            <person name="Ohm R."/>
            <person name="Pangilinan J."/>
            <person name="Park H.-J."/>
            <person name="Ramirez L."/>
            <person name="Alfaro M."/>
            <person name="Sun H."/>
            <person name="Tritt A."/>
            <person name="Yoshinaga Y."/>
            <person name="Zwiers L.-H."/>
            <person name="Turgeon B."/>
            <person name="Goodwin S."/>
            <person name="Spatafora J."/>
            <person name="Crous P."/>
            <person name="Grigoriev I."/>
        </authorList>
    </citation>
    <scope>NUCLEOTIDE SEQUENCE</scope>
    <source>
        <strain evidence="7">CBS 122368</strain>
    </source>
</reference>
<feature type="region of interest" description="Disordered" evidence="5">
    <location>
        <begin position="175"/>
        <end position="203"/>
    </location>
</feature>
<sequence>MANFDSNQWYHLYVNENKNQALVGASLSAQSNGTRGSAFFQAANLTQPNQRWQFYAVNSTFYVLRTSKGGPDAFLSTKFEEDESTPGQTQPQMIRGNVSDDSVYWRVSPWGDGTFFLTNKENGTAWHLERKPNALLAMDSNITQPQDGQRWLFDTIATINNERFSTVNLPTATVNSPATITADPSEASSSSSDSGSGSGGLSTGAQAAIGASIGGAAVIALVVLGLFLWRRRRRRQSSVPASKMPAEAPDKVVYGRDTGTLDTHHDGAVSELPTTQYAELPQHERPVELPGDGYSPR</sequence>
<dbReference type="OrthoDB" id="4158815at2759"/>
<proteinExistence type="predicted"/>
<evidence type="ECO:0000256" key="5">
    <source>
        <dbReference type="SAM" id="MobiDB-lite"/>
    </source>
</evidence>
<name>A0A6A6ID58_9PLEO</name>
<evidence type="ECO:0000256" key="2">
    <source>
        <dbReference type="ARBA" id="ARBA00022692"/>
    </source>
</evidence>
<dbReference type="Proteomes" id="UP000800094">
    <property type="component" value="Unassembled WGS sequence"/>
</dbReference>
<dbReference type="InterPro" id="IPR035992">
    <property type="entry name" value="Ricin_B-like_lectins"/>
</dbReference>
<dbReference type="GeneID" id="54575589"/>
<dbReference type="AlphaFoldDB" id="A0A6A6ID58"/>
<comment type="subcellular location">
    <subcellularLocation>
        <location evidence="1">Membrane</location>
        <topology evidence="1">Single-pass membrane protein</topology>
    </subcellularLocation>
</comment>
<evidence type="ECO:0008006" key="9">
    <source>
        <dbReference type="Google" id="ProtNLM"/>
    </source>
</evidence>
<dbReference type="GO" id="GO:0071944">
    <property type="term" value="C:cell periphery"/>
    <property type="evidence" value="ECO:0007669"/>
    <property type="project" value="UniProtKB-ARBA"/>
</dbReference>
<evidence type="ECO:0000313" key="7">
    <source>
        <dbReference type="EMBL" id="KAF2248515.1"/>
    </source>
</evidence>
<keyword evidence="2 6" id="KW-0812">Transmembrane</keyword>
<accession>A0A6A6ID58</accession>
<dbReference type="InterPro" id="IPR051694">
    <property type="entry name" value="Immunoregulatory_rcpt-like"/>
</dbReference>
<dbReference type="RefSeq" id="XP_033683519.1">
    <property type="nucleotide sequence ID" value="XM_033822259.1"/>
</dbReference>
<dbReference type="Gene3D" id="2.80.10.50">
    <property type="match status" value="1"/>
</dbReference>
<evidence type="ECO:0000256" key="6">
    <source>
        <dbReference type="SAM" id="Phobius"/>
    </source>
</evidence>
<feature type="compositionally biased region" description="Low complexity" evidence="5">
    <location>
        <begin position="185"/>
        <end position="195"/>
    </location>
</feature>